<dbReference type="Proteomes" id="UP000636505">
    <property type="component" value="Unassembled WGS sequence"/>
</dbReference>
<evidence type="ECO:0000259" key="1">
    <source>
        <dbReference type="Pfam" id="PF05419"/>
    </source>
</evidence>
<dbReference type="Pfam" id="PF16416">
    <property type="entry name" value="GUN4_N"/>
    <property type="match status" value="1"/>
</dbReference>
<dbReference type="CDD" id="cd16383">
    <property type="entry name" value="GUN4"/>
    <property type="match status" value="1"/>
</dbReference>
<dbReference type="Gene3D" id="1.25.40.620">
    <property type="match status" value="1"/>
</dbReference>
<evidence type="ECO:0000259" key="2">
    <source>
        <dbReference type="Pfam" id="PF16416"/>
    </source>
</evidence>
<dbReference type="GO" id="GO:0030288">
    <property type="term" value="C:outer membrane-bounded periplasmic space"/>
    <property type="evidence" value="ECO:0007669"/>
    <property type="project" value="TreeGrafter"/>
</dbReference>
<dbReference type="PANTHER" id="PTHR34800:SF1">
    <property type="entry name" value="TETRAPYRROLE-BINDING PROTEIN, CHLOROPLASTIC"/>
    <property type="match status" value="1"/>
</dbReference>
<sequence>MSNFSADTFSIEGEDAAALELRALADQLSTESLKKQLAAALALAEAGEVGVPLLIQRLRSRQPQQPQPVEGKIYQLLAQHSSQVAQSFLATELPQGIVTPQSDRGISYDELQQRLVQKDYQTADRLTLQKLCELAGADAIQRKWVYFTEVDGFPMSDLQTLDRLWRVYSEDRFGFSQQRAIWLRVGQDWERLWQQLAWRTDGAWTRYPNEFIWDLSAPVGHLPLSNQLRGVRMMASLLAHPAWVGDGEVR</sequence>
<dbReference type="Pfam" id="PF05419">
    <property type="entry name" value="GUN4"/>
    <property type="match status" value="1"/>
</dbReference>
<protein>
    <submittedName>
        <fullName evidence="3">GUN4 N-terminal ARM-like repeat domain-containing protein</fullName>
    </submittedName>
</protein>
<keyword evidence="4" id="KW-1185">Reference proteome</keyword>
<dbReference type="PANTHER" id="PTHR34800">
    <property type="entry name" value="TETRAPYRROLE-BINDING PROTEIN, CHLOROPLASTIC"/>
    <property type="match status" value="1"/>
</dbReference>
<gene>
    <name evidence="3" type="ORF">IQ241_01875</name>
</gene>
<dbReference type="GO" id="GO:0046906">
    <property type="term" value="F:tetrapyrrole binding"/>
    <property type="evidence" value="ECO:0007669"/>
    <property type="project" value="TreeGrafter"/>
</dbReference>
<evidence type="ECO:0000313" key="4">
    <source>
        <dbReference type="Proteomes" id="UP000636505"/>
    </source>
</evidence>
<reference evidence="3" key="1">
    <citation type="submission" date="2020-10" db="EMBL/GenBank/DDBJ databases">
        <authorList>
            <person name="Castelo-Branco R."/>
            <person name="Eusebio N."/>
            <person name="Adriana R."/>
            <person name="Vieira A."/>
            <person name="Brugerolle De Fraissinette N."/>
            <person name="Rezende De Castro R."/>
            <person name="Schneider M.P."/>
            <person name="Vasconcelos V."/>
            <person name="Leao P.N."/>
        </authorList>
    </citation>
    <scope>NUCLEOTIDE SEQUENCE</scope>
    <source>
        <strain evidence="3">LEGE 07310</strain>
    </source>
</reference>
<dbReference type="InterPro" id="IPR032192">
    <property type="entry name" value="GUN4_N"/>
</dbReference>
<dbReference type="InterPro" id="IPR016024">
    <property type="entry name" value="ARM-type_fold"/>
</dbReference>
<organism evidence="3 4">
    <name type="scientific">Vasconcelosia minhoensis LEGE 07310</name>
    <dbReference type="NCBI Taxonomy" id="915328"/>
    <lineage>
        <taxon>Bacteria</taxon>
        <taxon>Bacillati</taxon>
        <taxon>Cyanobacteriota</taxon>
        <taxon>Cyanophyceae</taxon>
        <taxon>Nodosilineales</taxon>
        <taxon>Cymatolegaceae</taxon>
        <taxon>Vasconcelosia</taxon>
        <taxon>Vasconcelosia minhoensis</taxon>
    </lineage>
</organism>
<accession>A0A8J7A4G4</accession>
<dbReference type="RefSeq" id="WP_193904716.1">
    <property type="nucleotide sequence ID" value="NZ_JADEXG010000003.1"/>
</dbReference>
<dbReference type="SUPFAM" id="SSF48371">
    <property type="entry name" value="ARM repeat"/>
    <property type="match status" value="1"/>
</dbReference>
<feature type="domain" description="GUN4 N-terminal ARM-like repeat" evidence="2">
    <location>
        <begin position="18"/>
        <end position="93"/>
    </location>
</feature>
<comment type="caution">
    <text evidence="3">The sequence shown here is derived from an EMBL/GenBank/DDBJ whole genome shotgun (WGS) entry which is preliminary data.</text>
</comment>
<dbReference type="InterPro" id="IPR037215">
    <property type="entry name" value="GUN4-like_sf"/>
</dbReference>
<proteinExistence type="predicted"/>
<dbReference type="Gene3D" id="1.10.10.1770">
    <property type="entry name" value="Gun4-like"/>
    <property type="match status" value="1"/>
</dbReference>
<dbReference type="EMBL" id="JADEXG010000003">
    <property type="protein sequence ID" value="MBE9076052.1"/>
    <property type="molecule type" value="Genomic_DNA"/>
</dbReference>
<dbReference type="AlphaFoldDB" id="A0A8J7A4G4"/>
<feature type="domain" description="GUN4-like" evidence="1">
    <location>
        <begin position="102"/>
        <end position="241"/>
    </location>
</feature>
<evidence type="ECO:0000313" key="3">
    <source>
        <dbReference type="EMBL" id="MBE9076052.1"/>
    </source>
</evidence>
<dbReference type="SUPFAM" id="SSF140869">
    <property type="entry name" value="GUN4-like"/>
    <property type="match status" value="1"/>
</dbReference>
<name>A0A8J7A4G4_9CYAN</name>
<dbReference type="InterPro" id="IPR008629">
    <property type="entry name" value="GUN4-like"/>
</dbReference>